<protein>
    <submittedName>
        <fullName evidence="1">Uncharacterized protein</fullName>
    </submittedName>
</protein>
<dbReference type="Proteomes" id="UP000277204">
    <property type="component" value="Unassembled WGS sequence"/>
</dbReference>
<reference evidence="1 2" key="1">
    <citation type="submission" date="2018-11" db="EMBL/GenBank/DDBJ databases">
        <authorList>
            <consortium name="Pathogen Informatics"/>
        </authorList>
    </citation>
    <scope>NUCLEOTIDE SEQUENCE [LARGE SCALE GENOMIC DNA]</scope>
    <source>
        <strain evidence="1 2">Zambia</strain>
    </source>
</reference>
<accession>A0A183LF21</accession>
<dbReference type="AlphaFoldDB" id="A0A183LF21"/>
<evidence type="ECO:0000313" key="2">
    <source>
        <dbReference type="Proteomes" id="UP000277204"/>
    </source>
</evidence>
<dbReference type="EMBL" id="UZAI01000602">
    <property type="protein sequence ID" value="VDO54782.1"/>
    <property type="molecule type" value="Genomic_DNA"/>
</dbReference>
<name>A0A183LF21_9TREM</name>
<organism evidence="1 2">
    <name type="scientific">Schistosoma margrebowiei</name>
    <dbReference type="NCBI Taxonomy" id="48269"/>
    <lineage>
        <taxon>Eukaryota</taxon>
        <taxon>Metazoa</taxon>
        <taxon>Spiralia</taxon>
        <taxon>Lophotrochozoa</taxon>
        <taxon>Platyhelminthes</taxon>
        <taxon>Trematoda</taxon>
        <taxon>Digenea</taxon>
        <taxon>Strigeidida</taxon>
        <taxon>Schistosomatoidea</taxon>
        <taxon>Schistosomatidae</taxon>
        <taxon>Schistosoma</taxon>
    </lineage>
</organism>
<gene>
    <name evidence="1" type="ORF">SMRZ_LOCUS2396</name>
</gene>
<evidence type="ECO:0000313" key="1">
    <source>
        <dbReference type="EMBL" id="VDO54782.1"/>
    </source>
</evidence>
<keyword evidence="2" id="KW-1185">Reference proteome</keyword>
<sequence length="85" mass="9976">MKLNLKKHWTTGETALQMFNKAFLLANSKKFKITLNNRFQALQDLLKEEGTTMEDNWKGMKEALTSACQEVLGRKKHHHKKWISM</sequence>
<proteinExistence type="predicted"/>
<dbReference type="STRING" id="48269.A0A183LF21"/>